<protein>
    <submittedName>
        <fullName evidence="3">Uncharacterized protein</fullName>
    </submittedName>
</protein>
<dbReference type="EMBL" id="SDIF01000136">
    <property type="protein sequence ID" value="RXS59599.1"/>
    <property type="molecule type" value="Genomic_DNA"/>
</dbReference>
<gene>
    <name evidence="3" type="ORF">EST54_29500</name>
</gene>
<sequence length="352" mass="37004">MLVAAILGAAPLVGTVSPAVAADPPEQVDNSKVYKTEAAIVEAMEKWAPVKSSESVMGYPMGIDQDAKGNIKSVALGTVQDQYDVATALKDAKQAAQDYADGMVIDKDGKKVPRVDGTKPPRFNADAARQIADSSITDPETTQSTSDNNIAQAMSETNSAKSYCNGSYHYEGAPQNTAKANPCIFVGKLDPTSGSKYPKVDGGSGIAGGGKKTYTVGGQVTEENSSTSGWSVGGKFTPKLTSTPADGGTGGEGAGELSFTYSYSSTSLNRQMTSQEDKTEVEFPAGAKGSLQGRRDGAYYIGYLFVDYQGTEKAPGTPEKEHLKAIPARVYVQSAETSTPVTYFKYQETAPQ</sequence>
<reference evidence="3 4" key="1">
    <citation type="submission" date="2019-01" db="EMBL/GenBank/DDBJ databases">
        <title>Draft genome sequences of the type strain Streptomyces sioyaensis DSM 40032 and its novel strain, TM32, a thermotolerant antibiotics-producing actinobacterium.</title>
        <authorList>
            <person name="Nakaew N."/>
            <person name="Lumyong S."/>
            <person name="Sloan W.T."/>
            <person name="Sungthong R."/>
        </authorList>
    </citation>
    <scope>NUCLEOTIDE SEQUENCE [LARGE SCALE GENOMIC DNA]</scope>
    <source>
        <strain evidence="3 4">DSM 40032</strain>
    </source>
</reference>
<keyword evidence="4" id="KW-1185">Reference proteome</keyword>
<name>A0A4Q1QTV8_9ACTN</name>
<evidence type="ECO:0000313" key="4">
    <source>
        <dbReference type="Proteomes" id="UP000289482"/>
    </source>
</evidence>
<evidence type="ECO:0000313" key="3">
    <source>
        <dbReference type="EMBL" id="RXS59599.1"/>
    </source>
</evidence>
<feature type="signal peptide" evidence="2">
    <location>
        <begin position="1"/>
        <end position="21"/>
    </location>
</feature>
<dbReference type="GeneID" id="95782032"/>
<keyword evidence="2" id="KW-0732">Signal</keyword>
<dbReference type="Proteomes" id="UP000289482">
    <property type="component" value="Unassembled WGS sequence"/>
</dbReference>
<dbReference type="AlphaFoldDB" id="A0A4Q1QTV8"/>
<feature type="chain" id="PRO_5020738590" evidence="2">
    <location>
        <begin position="22"/>
        <end position="352"/>
    </location>
</feature>
<organism evidence="3 4">
    <name type="scientific">Streptomyces sioyaensis</name>
    <dbReference type="NCBI Taxonomy" id="67364"/>
    <lineage>
        <taxon>Bacteria</taxon>
        <taxon>Bacillati</taxon>
        <taxon>Actinomycetota</taxon>
        <taxon>Actinomycetes</taxon>
        <taxon>Kitasatosporales</taxon>
        <taxon>Streptomycetaceae</taxon>
        <taxon>Streptomyces</taxon>
    </lineage>
</organism>
<evidence type="ECO:0000256" key="2">
    <source>
        <dbReference type="SAM" id="SignalP"/>
    </source>
</evidence>
<feature type="region of interest" description="Disordered" evidence="1">
    <location>
        <begin position="222"/>
        <end position="254"/>
    </location>
</feature>
<evidence type="ECO:0000256" key="1">
    <source>
        <dbReference type="SAM" id="MobiDB-lite"/>
    </source>
</evidence>
<comment type="caution">
    <text evidence="3">The sequence shown here is derived from an EMBL/GenBank/DDBJ whole genome shotgun (WGS) entry which is preliminary data.</text>
</comment>
<dbReference type="RefSeq" id="WP_129250765.1">
    <property type="nucleotide sequence ID" value="NZ_JABZEL010000001.1"/>
</dbReference>
<proteinExistence type="predicted"/>
<accession>A0A4Q1QTV8</accession>